<dbReference type="Proteomes" id="UP000233551">
    <property type="component" value="Unassembled WGS sequence"/>
</dbReference>
<keyword evidence="2" id="KW-1185">Reference proteome</keyword>
<comment type="caution">
    <text evidence="1">The sequence shown here is derived from an EMBL/GenBank/DDBJ whole genome shotgun (WGS) entry which is preliminary data.</text>
</comment>
<organism evidence="1 2">
    <name type="scientific">Punica granatum</name>
    <name type="common">Pomegranate</name>
    <dbReference type="NCBI Taxonomy" id="22663"/>
    <lineage>
        <taxon>Eukaryota</taxon>
        <taxon>Viridiplantae</taxon>
        <taxon>Streptophyta</taxon>
        <taxon>Embryophyta</taxon>
        <taxon>Tracheophyta</taxon>
        <taxon>Spermatophyta</taxon>
        <taxon>Magnoliopsida</taxon>
        <taxon>eudicotyledons</taxon>
        <taxon>Gunneridae</taxon>
        <taxon>Pentapetalae</taxon>
        <taxon>rosids</taxon>
        <taxon>malvids</taxon>
        <taxon>Myrtales</taxon>
        <taxon>Lythraceae</taxon>
        <taxon>Punica</taxon>
    </lineage>
</organism>
<proteinExistence type="predicted"/>
<protein>
    <submittedName>
        <fullName evidence="1">Uncharacterized protein</fullName>
    </submittedName>
</protein>
<accession>A0A2I0KKU2</accession>
<evidence type="ECO:0000313" key="2">
    <source>
        <dbReference type="Proteomes" id="UP000233551"/>
    </source>
</evidence>
<evidence type="ECO:0000313" key="1">
    <source>
        <dbReference type="EMBL" id="PKI69127.1"/>
    </source>
</evidence>
<gene>
    <name evidence="1" type="ORF">CRG98_010482</name>
</gene>
<dbReference type="AlphaFoldDB" id="A0A2I0KKU2"/>
<dbReference type="EMBL" id="PGOL01000522">
    <property type="protein sequence ID" value="PKI69127.1"/>
    <property type="molecule type" value="Genomic_DNA"/>
</dbReference>
<name>A0A2I0KKU2_PUNGR</name>
<reference evidence="1 2" key="1">
    <citation type="submission" date="2017-11" db="EMBL/GenBank/DDBJ databases">
        <title>De-novo sequencing of pomegranate (Punica granatum L.) genome.</title>
        <authorList>
            <person name="Akparov Z."/>
            <person name="Amiraslanov A."/>
            <person name="Hajiyeva S."/>
            <person name="Abbasov M."/>
            <person name="Kaur K."/>
            <person name="Hamwieh A."/>
            <person name="Solovyev V."/>
            <person name="Salamov A."/>
            <person name="Braich B."/>
            <person name="Kosarev P."/>
            <person name="Mahmoud A."/>
            <person name="Hajiyev E."/>
            <person name="Babayeva S."/>
            <person name="Izzatullayeva V."/>
            <person name="Mammadov A."/>
            <person name="Mammadov A."/>
            <person name="Sharifova S."/>
            <person name="Ojaghi J."/>
            <person name="Eynullazada K."/>
            <person name="Bayramov B."/>
            <person name="Abdulazimova A."/>
            <person name="Shahmuradov I."/>
        </authorList>
    </citation>
    <scope>NUCLEOTIDE SEQUENCE [LARGE SCALE GENOMIC DNA]</scope>
    <source>
        <strain evidence="2">cv. AG2017</strain>
        <tissue evidence="1">Leaf</tissue>
    </source>
</reference>
<sequence>MAEFVLAPSETKPVEEYLLHVISSTIDQIHMVQRASEFRLHYHDLEIADFDRASPFGRPYLVLDFVQRCKAAFFAHRRNSTWIHYLSWAHDRVDKEAVYVR</sequence>